<dbReference type="SUPFAM" id="SSF49899">
    <property type="entry name" value="Concanavalin A-like lectins/glucanases"/>
    <property type="match status" value="1"/>
</dbReference>
<dbReference type="SMART" id="SM00458">
    <property type="entry name" value="RICIN"/>
    <property type="match status" value="1"/>
</dbReference>
<dbReference type="PROSITE" id="PS50231">
    <property type="entry name" value="RICIN_B_LECTIN"/>
    <property type="match status" value="1"/>
</dbReference>
<dbReference type="SUPFAM" id="SSF49265">
    <property type="entry name" value="Fibronectin type III"/>
    <property type="match status" value="1"/>
</dbReference>
<dbReference type="InterPro" id="IPR013783">
    <property type="entry name" value="Ig-like_fold"/>
</dbReference>
<evidence type="ECO:0000256" key="1">
    <source>
        <dbReference type="ARBA" id="ARBA00022729"/>
    </source>
</evidence>
<evidence type="ECO:0000313" key="4">
    <source>
        <dbReference type="EMBL" id="VBB48367.1"/>
    </source>
</evidence>
<keyword evidence="2" id="KW-1015">Disulfide bond</keyword>
<dbReference type="EMBL" id="UPXZ01000039">
    <property type="protein sequence ID" value="VBB48367.1"/>
    <property type="molecule type" value="Genomic_DNA"/>
</dbReference>
<dbReference type="InterPro" id="IPR026444">
    <property type="entry name" value="Secre_tail"/>
</dbReference>
<gene>
    <name evidence="4" type="ORF">TRIP_D440385</name>
</gene>
<dbReference type="InterPro" id="IPR003961">
    <property type="entry name" value="FN3_dom"/>
</dbReference>
<dbReference type="PROSITE" id="PS50853">
    <property type="entry name" value="FN3"/>
    <property type="match status" value="1"/>
</dbReference>
<dbReference type="InterPro" id="IPR013320">
    <property type="entry name" value="ConA-like_dom_sf"/>
</dbReference>
<dbReference type="SUPFAM" id="SSF50370">
    <property type="entry name" value="Ricin B-like lectins"/>
    <property type="match status" value="1"/>
</dbReference>
<protein>
    <recommendedName>
        <fullName evidence="3">Fibronectin type-III domain-containing protein</fullName>
    </recommendedName>
</protein>
<dbReference type="NCBIfam" id="TIGR04183">
    <property type="entry name" value="Por_Secre_tail"/>
    <property type="match status" value="1"/>
</dbReference>
<sequence length="930" mass="103471">MILNIMKNIKFLVAIILIFGFGITQLCSQTVGANNNLTAQPIPDRTLYFNLSDSGVSKPITWGLDLAWLSETNIRRGIAYMGLDKIDIVRSSFTPTDSLIDGDLKTAELNTLNARLKIMDLLDSHTVVMLNDDNPTVSSWYKGNAQHWAQLMDVTTRRVQEHGRKVISIAPFNEPDNTSAGQGTITDFYNICGELRNNPRFDSIRISGGNTLNTDYALAWYNPLKSRLNEGNTHQLAGSFDNYVNFFETVRTNGHYATNDELHNVMEAMVGVEYGMQNGIWWGTAELARGEFVKASYGKRLGYAEHRSNWTAASVYRNPEGKIQAFGGTSERQAATTTYRFVSKDRDVFYDGYGPQREYTMILPGGTGYQQGQTNAEKVVNITWGDDIQPVINGKYTIINRNSGKAIEVAFGYTTNGTNIFQRTYSGKTYQQWNVTPVDSRVGGDFSYFTLTAVHSGKTADVNNFSLDNGANVQQWDDNKSSNQQWYLEYAGDGWFYIRNRESAKCLEVVNGSLSDAANIQQWEKDGGTNQQWRFLPVDVTVEFVAPSAPTDLIATPNAESIQLNWTASPESDVTGYTIFRSETAGGPYNTIARDVKLTSFVDNTATTSEQRFYVVKAIDKSMNRSAYSNEVSSSSTGINDIIVHYEFENATSDSTVNLNHGASYGGISYVDGKNSSKAISLNGTDAFVQMPSDIANQQEITIATWVYWKGAAGWQRIFDFGNDQSQYMFLTPNTGAGQMRFAIKNGGNEQQLNTNALTIGKWTHIAVTLNGAGAKLYMDGELITESSNITINPLNFKPILNYIGRSQFSDPLFKGYIDDFRIYNYALSAEEIKQISGIYNSVNDIDSENNLTLWPVPADKILNLIYSSNYENQKKQISIYNTEGALMLNKEINSGDNIKIDTSNFSSGVYIIKLTGSTNAIVKKIIVNH</sequence>
<name>A0A653AJY0_9BACT</name>
<dbReference type="Gene3D" id="2.60.40.10">
    <property type="entry name" value="Immunoglobulins"/>
    <property type="match status" value="1"/>
</dbReference>
<dbReference type="InterPro" id="IPR006558">
    <property type="entry name" value="LamG-like"/>
</dbReference>
<dbReference type="InterPro" id="IPR000772">
    <property type="entry name" value="Ricin_B_lectin"/>
</dbReference>
<dbReference type="SUPFAM" id="SSF51445">
    <property type="entry name" value="(Trans)glycosidases"/>
    <property type="match status" value="1"/>
</dbReference>
<dbReference type="InterPro" id="IPR017853">
    <property type="entry name" value="GH"/>
</dbReference>
<dbReference type="Gene3D" id="2.80.10.50">
    <property type="match status" value="3"/>
</dbReference>
<dbReference type="Pfam" id="PF18962">
    <property type="entry name" value="Por_Secre_tail"/>
    <property type="match status" value="1"/>
</dbReference>
<dbReference type="Pfam" id="PF14200">
    <property type="entry name" value="RicinB_lectin_2"/>
    <property type="match status" value="1"/>
</dbReference>
<dbReference type="Gene3D" id="2.60.120.200">
    <property type="match status" value="1"/>
</dbReference>
<organism evidence="4">
    <name type="scientific">uncultured Paludibacter sp</name>
    <dbReference type="NCBI Taxonomy" id="497635"/>
    <lineage>
        <taxon>Bacteria</taxon>
        <taxon>Pseudomonadati</taxon>
        <taxon>Bacteroidota</taxon>
        <taxon>Bacteroidia</taxon>
        <taxon>Bacteroidales</taxon>
        <taxon>Paludibacteraceae</taxon>
        <taxon>Paludibacter</taxon>
        <taxon>environmental samples</taxon>
    </lineage>
</organism>
<dbReference type="SMART" id="SM00560">
    <property type="entry name" value="LamGL"/>
    <property type="match status" value="1"/>
</dbReference>
<dbReference type="InterPro" id="IPR036116">
    <property type="entry name" value="FN3_sf"/>
</dbReference>
<dbReference type="GO" id="GO:0004553">
    <property type="term" value="F:hydrolase activity, hydrolyzing O-glycosyl compounds"/>
    <property type="evidence" value="ECO:0007669"/>
    <property type="project" value="UniProtKB-ARBA"/>
</dbReference>
<evidence type="ECO:0000259" key="3">
    <source>
        <dbReference type="PROSITE" id="PS50853"/>
    </source>
</evidence>
<accession>A0A653AJY0</accession>
<proteinExistence type="predicted"/>
<dbReference type="CDD" id="cd00063">
    <property type="entry name" value="FN3"/>
    <property type="match status" value="1"/>
</dbReference>
<dbReference type="Pfam" id="PF13385">
    <property type="entry name" value="Laminin_G_3"/>
    <property type="match status" value="1"/>
</dbReference>
<keyword evidence="1" id="KW-0732">Signal</keyword>
<feature type="domain" description="Fibronectin type-III" evidence="3">
    <location>
        <begin position="546"/>
        <end position="640"/>
    </location>
</feature>
<dbReference type="InterPro" id="IPR035992">
    <property type="entry name" value="Ricin_B-like_lectins"/>
</dbReference>
<dbReference type="GO" id="GO:0005975">
    <property type="term" value="P:carbohydrate metabolic process"/>
    <property type="evidence" value="ECO:0007669"/>
    <property type="project" value="UniProtKB-ARBA"/>
</dbReference>
<reference evidence="4" key="1">
    <citation type="submission" date="2018-07" db="EMBL/GenBank/DDBJ databases">
        <authorList>
            <consortium name="Genoscope - CEA"/>
            <person name="William W."/>
        </authorList>
    </citation>
    <scope>NUCLEOTIDE SEQUENCE</scope>
    <source>
        <strain evidence="4">IK1</strain>
    </source>
</reference>
<dbReference type="AlphaFoldDB" id="A0A653AJY0"/>
<evidence type="ECO:0000256" key="2">
    <source>
        <dbReference type="ARBA" id="ARBA00023157"/>
    </source>
</evidence>
<dbReference type="CDD" id="cd00161">
    <property type="entry name" value="beta-trefoil_Ricin-like"/>
    <property type="match status" value="1"/>
</dbReference>